<reference evidence="5" key="1">
    <citation type="submission" date="2021-07" db="EMBL/GenBank/DDBJ databases">
        <title>Draft genome of Mortierella alpina, strain LL118, isolated from an aspen leaf litter sample.</title>
        <authorList>
            <person name="Yang S."/>
            <person name="Vinatzer B.A."/>
        </authorList>
    </citation>
    <scope>NUCLEOTIDE SEQUENCE</scope>
    <source>
        <strain evidence="5">LL118</strain>
    </source>
</reference>
<sequence length="611" mass="68614">MPAHSRLSSTRCHKRLQLEYLRFTLPSLVSLVSSLLSTFVPAHLHSSLQQRFLSYNHPPPHPPATTPLTSPQINNIAPLDSGVASTPCTKPHMALPKLLKYARFVGRTALGVILFIILIGPTLLYALYLRIKAPTKVPFISHFIIRGVYLAAALFPHQWYRPALALRTLFVPGDRSMVVKRDGWKAYWVGTLETKKIPAETRGGDPTWKVSLKGVDMIMLYAHGGGFVYGDAEMYNNIFCSWVQHFKSVHNKTLRILSLDYDLAPQKKFPTQRDQYISAYRFLVQEIRWNPRKIVFAGDDTGASILLNACYVLRENRLPPPRALLVISPWARLDADETTSPSMAHNRRTDFMPPQVFQRIAQTYAGEAALTDPHVSPFYVKDHSRYPELGIIYSGGEILRDDCARFVDHYMASGGRVTYHYMAEGGYPHNYPLLRELCGRTAVKDAERRLMEWVNILVEENRILFDNRKRANAAAAYRTPSVAYPSAAVTSTTQGPGNSTFSNLLPPIDLEYVQTPQLSHATRVFATQPIVTAHSAPYYPPSYSHPVELQTVITEKIPGSHSQSSSNSSGSTPVFQGGDKEEYFDMDRQDGSDDEGDNDNVSVEMLVVDHH</sequence>
<organism evidence="5 6">
    <name type="scientific">Mortierella alpina</name>
    <name type="common">Oleaginous fungus</name>
    <name type="synonym">Mortierella renispora</name>
    <dbReference type="NCBI Taxonomy" id="64518"/>
    <lineage>
        <taxon>Eukaryota</taxon>
        <taxon>Fungi</taxon>
        <taxon>Fungi incertae sedis</taxon>
        <taxon>Mucoromycota</taxon>
        <taxon>Mortierellomycotina</taxon>
        <taxon>Mortierellomycetes</taxon>
        <taxon>Mortierellales</taxon>
        <taxon>Mortierellaceae</taxon>
        <taxon>Mortierella</taxon>
    </lineage>
</organism>
<name>A0A9P8A6S2_MORAP</name>
<keyword evidence="1" id="KW-0378">Hydrolase</keyword>
<dbReference type="AlphaFoldDB" id="A0A9P8A6S2"/>
<evidence type="ECO:0000256" key="3">
    <source>
        <dbReference type="SAM" id="Phobius"/>
    </source>
</evidence>
<feature type="domain" description="Alpha/beta hydrolase fold-3" evidence="4">
    <location>
        <begin position="219"/>
        <end position="424"/>
    </location>
</feature>
<feature type="transmembrane region" description="Helical" evidence="3">
    <location>
        <begin position="104"/>
        <end position="127"/>
    </location>
</feature>
<feature type="compositionally biased region" description="Basic and acidic residues" evidence="2">
    <location>
        <begin position="578"/>
        <end position="591"/>
    </location>
</feature>
<keyword evidence="3" id="KW-1133">Transmembrane helix</keyword>
<dbReference type="InterPro" id="IPR029058">
    <property type="entry name" value="AB_hydrolase_fold"/>
</dbReference>
<keyword evidence="3" id="KW-0812">Transmembrane</keyword>
<evidence type="ECO:0000256" key="2">
    <source>
        <dbReference type="SAM" id="MobiDB-lite"/>
    </source>
</evidence>
<dbReference type="EMBL" id="JAIFTL010000102">
    <property type="protein sequence ID" value="KAG9323414.1"/>
    <property type="molecule type" value="Genomic_DNA"/>
</dbReference>
<dbReference type="GO" id="GO:0016787">
    <property type="term" value="F:hydrolase activity"/>
    <property type="evidence" value="ECO:0007669"/>
    <property type="project" value="UniProtKB-KW"/>
</dbReference>
<evidence type="ECO:0000313" key="6">
    <source>
        <dbReference type="Proteomes" id="UP000717515"/>
    </source>
</evidence>
<keyword evidence="3" id="KW-0472">Membrane</keyword>
<feature type="transmembrane region" description="Helical" evidence="3">
    <location>
        <begin position="20"/>
        <end position="44"/>
    </location>
</feature>
<dbReference type="InterPro" id="IPR013094">
    <property type="entry name" value="AB_hydrolase_3"/>
</dbReference>
<protein>
    <recommendedName>
        <fullName evidence="4">Alpha/beta hydrolase fold-3 domain-containing protein</fullName>
    </recommendedName>
</protein>
<feature type="transmembrane region" description="Helical" evidence="3">
    <location>
        <begin position="139"/>
        <end position="160"/>
    </location>
</feature>
<dbReference type="SUPFAM" id="SSF53474">
    <property type="entry name" value="alpha/beta-Hydrolases"/>
    <property type="match status" value="1"/>
</dbReference>
<accession>A0A9P8A6S2</accession>
<evidence type="ECO:0000259" key="4">
    <source>
        <dbReference type="Pfam" id="PF07859"/>
    </source>
</evidence>
<comment type="caution">
    <text evidence="5">The sequence shown here is derived from an EMBL/GenBank/DDBJ whole genome shotgun (WGS) entry which is preliminary data.</text>
</comment>
<feature type="compositionally biased region" description="Low complexity" evidence="2">
    <location>
        <begin position="560"/>
        <end position="571"/>
    </location>
</feature>
<gene>
    <name evidence="5" type="ORF">KVV02_002574</name>
</gene>
<evidence type="ECO:0000256" key="1">
    <source>
        <dbReference type="ARBA" id="ARBA00022801"/>
    </source>
</evidence>
<proteinExistence type="predicted"/>
<dbReference type="Pfam" id="PF07859">
    <property type="entry name" value="Abhydrolase_3"/>
    <property type="match status" value="1"/>
</dbReference>
<dbReference type="InterPro" id="IPR050300">
    <property type="entry name" value="GDXG_lipolytic_enzyme"/>
</dbReference>
<feature type="region of interest" description="Disordered" evidence="2">
    <location>
        <begin position="557"/>
        <end position="602"/>
    </location>
</feature>
<evidence type="ECO:0000313" key="5">
    <source>
        <dbReference type="EMBL" id="KAG9323414.1"/>
    </source>
</evidence>
<dbReference type="Gene3D" id="3.40.50.1820">
    <property type="entry name" value="alpha/beta hydrolase"/>
    <property type="match status" value="1"/>
</dbReference>
<dbReference type="Proteomes" id="UP000717515">
    <property type="component" value="Unassembled WGS sequence"/>
</dbReference>
<dbReference type="PANTHER" id="PTHR48081:SF31">
    <property type="entry name" value="STERYL ACETYL HYDROLASE MUG81-RELATED"/>
    <property type="match status" value="1"/>
</dbReference>
<dbReference type="PANTHER" id="PTHR48081">
    <property type="entry name" value="AB HYDROLASE SUPERFAMILY PROTEIN C4A8.06C"/>
    <property type="match status" value="1"/>
</dbReference>